<accession>A0A5C5TUI5</accession>
<name>A0A5C5TUI5_9GAMM</name>
<reference evidence="1 2" key="1">
    <citation type="submission" date="2019-07" db="EMBL/GenBank/DDBJ databases">
        <title>Luteimonas sp. YD-1 nov., isolated from acidic soil.</title>
        <authorList>
            <person name="Zhou J."/>
        </authorList>
    </citation>
    <scope>NUCLEOTIDE SEQUENCE [LARGE SCALE GENOMIC DNA]</scope>
    <source>
        <strain evidence="1 2">YD-1</strain>
    </source>
</reference>
<comment type="caution">
    <text evidence="1">The sequence shown here is derived from an EMBL/GenBank/DDBJ whole genome shotgun (WGS) entry which is preliminary data.</text>
</comment>
<dbReference type="Proteomes" id="UP000315949">
    <property type="component" value="Unassembled WGS sequence"/>
</dbReference>
<proteinExistence type="predicted"/>
<dbReference type="EMBL" id="VOHE01000015">
    <property type="protein sequence ID" value="TWT16840.1"/>
    <property type="molecule type" value="Genomic_DNA"/>
</dbReference>
<keyword evidence="2" id="KW-1185">Reference proteome</keyword>
<protein>
    <submittedName>
        <fullName evidence="1">Uncharacterized protein</fullName>
    </submittedName>
</protein>
<evidence type="ECO:0000313" key="1">
    <source>
        <dbReference type="EMBL" id="TWT16840.1"/>
    </source>
</evidence>
<dbReference type="RefSeq" id="WP_146313719.1">
    <property type="nucleotide sequence ID" value="NZ_VOHE01000015.1"/>
</dbReference>
<evidence type="ECO:0000313" key="2">
    <source>
        <dbReference type="Proteomes" id="UP000315949"/>
    </source>
</evidence>
<dbReference type="AlphaFoldDB" id="A0A5C5TUI5"/>
<gene>
    <name evidence="1" type="ORF">FQY79_15125</name>
</gene>
<dbReference type="OrthoDB" id="7340239at2"/>
<sequence>MHADCELAGTLTGADGHWPVVHGLGCQIEAMADRLEVVRAATACMHGLAPEAYRFERLECLGNLVAWSQEGN</sequence>
<organism evidence="1 2">
    <name type="scientific">Luteimonas wenzhouensis</name>
    <dbReference type="NCBI Taxonomy" id="2599615"/>
    <lineage>
        <taxon>Bacteria</taxon>
        <taxon>Pseudomonadati</taxon>
        <taxon>Pseudomonadota</taxon>
        <taxon>Gammaproteobacteria</taxon>
        <taxon>Lysobacterales</taxon>
        <taxon>Lysobacteraceae</taxon>
        <taxon>Luteimonas</taxon>
    </lineage>
</organism>